<evidence type="ECO:0000313" key="4">
    <source>
        <dbReference type="EMBL" id="EDX72187.1"/>
    </source>
</evidence>
<protein>
    <submittedName>
        <fullName evidence="4">Tetratricopeptide repeat domain protein</fullName>
    </submittedName>
</protein>
<dbReference type="InterPro" id="IPR040884">
    <property type="entry name" value="SLATT_1"/>
</dbReference>
<dbReference type="InterPro" id="IPR046880">
    <property type="entry name" value="TPR-S"/>
</dbReference>
<keyword evidence="5" id="KW-1185">Reference proteome</keyword>
<name>B4W0P3_9CYAN</name>
<dbReference type="Proteomes" id="UP000003835">
    <property type="component" value="Unassembled WGS sequence"/>
</dbReference>
<evidence type="ECO:0000313" key="5">
    <source>
        <dbReference type="Proteomes" id="UP000003835"/>
    </source>
</evidence>
<dbReference type="OrthoDB" id="499752at2"/>
<sequence>MIEQDLKGDRSLVLETAWQRYAQLKTQAAITYRQYLSLRGGSILLSAIATFLAVVIASTDRQLIAAPPGRILIIGLVLVPIINVIVLAISRNLQQGQYWQILNAGAEEIRKTIYLYRTLLPGQENRHQWLNERVTAIQRQVFDSIGSDLVMQPYTGHLPPDERGEYQNHDPGFTDLLPSDYLHYRLEAQRQHYTQELAQLNTTRTRLQIAMFSVAGLSALLPVLGVSVGVWVAFTLFLATVFSLWLELGRIDDRVNANNQLILALNMIRDRWQSLTAKERTGEEFFQLVLATENTLWNYYSQPISERRQIATPLLEPSDDLLTEAIKEPVVEHQEESNNVETLAVTAQTPKEAVTLEVVKKVEEPAQEPPKKGLPHAFVVMPFGRKKGPDGLWIDFNSIYRNLIKPALEEAGFESFRADEEMVSGDILTDMFQELLLADLVLADLSIDNANVFYELGIRHALRKRGLIHIQCGRSYMPYDIFNVRTLPYHCDDSGCPDPEYLHKDKQAIVKMARATWESDKNRIHSPIFSILTGLDEPDRKSLQTPLATGYWQEYKEWQERVVLAQRQKRIGDVLLLTEEVSNPLIKEEALAEAGKALKNLGNHALALKEYRQGLKINSKNSEFRKEEAFHLSRLKQFDEGIVKLESLLQDEPKNIDALCYLARIYKEMWRNEWKDITDEPERLSAAYDAAHLLKKAVDTYLKAYRLDHNHYYAGINALTLLVLLDHLVQHCDLDSDAEGEALRQQLPNLKGAVQFCLESAVKTNENDAWAYVSLGDLAVLAADVPKQVTRAYKKALTLLWNNKFALEATLDQLELLAALAFRPEYVQAGQVVIQGELDRLNNQTAITADESEPEPTQVILFSGHMIDSPTREQPRFPAAMENEARQKIEETLDKLNPSTNCLAIAPGAACGGDILFIEACLKRNMKVEVFLPFAPAQFILESVSFAGDNWVSRFYTIQNHPNVSFSLQPERLGDVPIGDNAFERNNRWALYSTLMYGIDRVRLIVLWNGKGGDAPGGTGDMVHQVRHLGGVVEHIDTTKFDYWNTRTKVLAS</sequence>
<keyword evidence="2" id="KW-0812">Transmembrane</keyword>
<dbReference type="eggNOG" id="COG0457">
    <property type="taxonomic scope" value="Bacteria"/>
</dbReference>
<evidence type="ECO:0000256" key="2">
    <source>
        <dbReference type="SAM" id="Phobius"/>
    </source>
</evidence>
<proteinExistence type="predicted"/>
<accession>B4W0P3</accession>
<dbReference type="PROSITE" id="PS50005">
    <property type="entry name" value="TPR"/>
    <property type="match status" value="1"/>
</dbReference>
<feature type="transmembrane region" description="Helical" evidence="2">
    <location>
        <begin position="214"/>
        <end position="246"/>
    </location>
</feature>
<dbReference type="Pfam" id="PF20308">
    <property type="entry name" value="TPR-S"/>
    <property type="match status" value="1"/>
</dbReference>
<reference evidence="4 5" key="1">
    <citation type="submission" date="2008-07" db="EMBL/GenBank/DDBJ databases">
        <authorList>
            <person name="Tandeau de Marsac N."/>
            <person name="Ferriera S."/>
            <person name="Johnson J."/>
            <person name="Kravitz S."/>
            <person name="Beeson K."/>
            <person name="Sutton G."/>
            <person name="Rogers Y.-H."/>
            <person name="Friedman R."/>
            <person name="Frazier M."/>
            <person name="Venter J.C."/>
        </authorList>
    </citation>
    <scope>NUCLEOTIDE SEQUENCE [LARGE SCALE GENOMIC DNA]</scope>
    <source>
        <strain evidence="4 5">PCC 7420</strain>
    </source>
</reference>
<feature type="repeat" description="TPR" evidence="1">
    <location>
        <begin position="588"/>
        <end position="621"/>
    </location>
</feature>
<dbReference type="Pfam" id="PF18181">
    <property type="entry name" value="SLATT_1"/>
    <property type="match status" value="1"/>
</dbReference>
<dbReference type="AlphaFoldDB" id="B4W0P3"/>
<dbReference type="InterPro" id="IPR011990">
    <property type="entry name" value="TPR-like_helical_dom_sf"/>
</dbReference>
<dbReference type="STRING" id="118168.MC7420_8279"/>
<dbReference type="HOGENOM" id="CLU_290649_0_0_3"/>
<evidence type="ECO:0000256" key="1">
    <source>
        <dbReference type="PROSITE-ProRule" id="PRU00339"/>
    </source>
</evidence>
<organism evidence="4 5">
    <name type="scientific">Coleofasciculus chthonoplastes PCC 7420</name>
    <dbReference type="NCBI Taxonomy" id="118168"/>
    <lineage>
        <taxon>Bacteria</taxon>
        <taxon>Bacillati</taxon>
        <taxon>Cyanobacteriota</taxon>
        <taxon>Cyanophyceae</taxon>
        <taxon>Coleofasciculales</taxon>
        <taxon>Coleofasciculaceae</taxon>
        <taxon>Coleofasciculus</taxon>
    </lineage>
</organism>
<feature type="domain" description="SMODS and SLOG-associating 2TM effector" evidence="3">
    <location>
        <begin position="181"/>
        <end position="298"/>
    </location>
</feature>
<keyword evidence="2" id="KW-1133">Transmembrane helix</keyword>
<gene>
    <name evidence="4" type="ORF">MC7420_8279</name>
</gene>
<feature type="transmembrane region" description="Helical" evidence="2">
    <location>
        <begin position="71"/>
        <end position="89"/>
    </location>
</feature>
<feature type="transmembrane region" description="Helical" evidence="2">
    <location>
        <begin position="42"/>
        <end position="59"/>
    </location>
</feature>
<dbReference type="Gene3D" id="1.25.40.10">
    <property type="entry name" value="Tetratricopeptide repeat domain"/>
    <property type="match status" value="1"/>
</dbReference>
<keyword evidence="1" id="KW-0802">TPR repeat</keyword>
<keyword evidence="2" id="KW-0472">Membrane</keyword>
<evidence type="ECO:0000259" key="3">
    <source>
        <dbReference type="Pfam" id="PF18181"/>
    </source>
</evidence>
<dbReference type="RefSeq" id="WP_006104713.1">
    <property type="nucleotide sequence ID" value="NZ_DS989866.1"/>
</dbReference>
<dbReference type="EMBL" id="DS989866">
    <property type="protein sequence ID" value="EDX72187.1"/>
    <property type="molecule type" value="Genomic_DNA"/>
</dbReference>
<dbReference type="InterPro" id="IPR019734">
    <property type="entry name" value="TPR_rpt"/>
</dbReference>
<dbReference type="SUPFAM" id="SSF48452">
    <property type="entry name" value="TPR-like"/>
    <property type="match status" value="1"/>
</dbReference>